<feature type="domain" description="Helicase ATP-binding" evidence="16">
    <location>
        <begin position="27"/>
        <end position="180"/>
    </location>
</feature>
<evidence type="ECO:0000259" key="15">
    <source>
        <dbReference type="PROSITE" id="PS50151"/>
    </source>
</evidence>
<dbReference type="Proteomes" id="UP000230056">
    <property type="component" value="Chromosome"/>
</dbReference>
<dbReference type="PANTHER" id="PTHR24029:SF0">
    <property type="entry name" value="UVRABC SYSTEM PROTEIN B"/>
    <property type="match status" value="1"/>
</dbReference>
<dbReference type="NCBIfam" id="TIGR00631">
    <property type="entry name" value="uvrb"/>
    <property type="match status" value="1"/>
</dbReference>
<dbReference type="RefSeq" id="WP_100024215.1">
    <property type="nucleotide sequence ID" value="NZ_CP024699.1"/>
</dbReference>
<dbReference type="Pfam" id="PF12344">
    <property type="entry name" value="UvrB"/>
    <property type="match status" value="1"/>
</dbReference>
<dbReference type="GO" id="GO:0009380">
    <property type="term" value="C:excinuclease repair complex"/>
    <property type="evidence" value="ECO:0007669"/>
    <property type="project" value="InterPro"/>
</dbReference>
<organism evidence="18 19">
    <name type="scientific">Fusobacterium pseudoperiodonticum</name>
    <dbReference type="NCBI Taxonomy" id="2663009"/>
    <lineage>
        <taxon>Bacteria</taxon>
        <taxon>Fusobacteriati</taxon>
        <taxon>Fusobacteriota</taxon>
        <taxon>Fusobacteriia</taxon>
        <taxon>Fusobacteriales</taxon>
        <taxon>Fusobacteriaceae</taxon>
        <taxon>Fusobacterium</taxon>
    </lineage>
</organism>
<dbReference type="InterPro" id="IPR006935">
    <property type="entry name" value="Helicase/UvrB_N"/>
</dbReference>
<keyword evidence="3 12" id="KW-0963">Cytoplasm</keyword>
<feature type="domain" description="UVR" evidence="15">
    <location>
        <begin position="624"/>
        <end position="659"/>
    </location>
</feature>
<dbReference type="Gene3D" id="3.40.50.300">
    <property type="entry name" value="P-loop containing nucleotide triphosphate hydrolases"/>
    <property type="match status" value="3"/>
</dbReference>
<evidence type="ECO:0000256" key="1">
    <source>
        <dbReference type="ARBA" id="ARBA00004496"/>
    </source>
</evidence>
<comment type="subunit">
    <text evidence="10 12 13">Forms a heterotetramer with UvrA during the search for lesions. Interacts with UvrC in an incision complex.</text>
</comment>
<keyword evidence="8 12" id="KW-0267">Excision nuclease</keyword>
<dbReference type="NCBIfam" id="NF003673">
    <property type="entry name" value="PRK05298.1"/>
    <property type="match status" value="1"/>
</dbReference>
<dbReference type="PROSITE" id="PS51192">
    <property type="entry name" value="HELICASE_ATP_BIND_1"/>
    <property type="match status" value="1"/>
</dbReference>
<evidence type="ECO:0000256" key="12">
    <source>
        <dbReference type="HAMAP-Rule" id="MF_00204"/>
    </source>
</evidence>
<accession>A0A2D3NSV3</accession>
<evidence type="ECO:0000256" key="13">
    <source>
        <dbReference type="RuleBase" id="RU003587"/>
    </source>
</evidence>
<protein>
    <recommendedName>
        <fullName evidence="11 12">UvrABC system protein B</fullName>
        <shortName evidence="12">Protein UvrB</shortName>
    </recommendedName>
    <alternativeName>
        <fullName evidence="12">Excinuclease ABC subunit B</fullName>
    </alternativeName>
</protein>
<dbReference type="InterPro" id="IPR027417">
    <property type="entry name" value="P-loop_NTPase"/>
</dbReference>
<evidence type="ECO:0000256" key="3">
    <source>
        <dbReference type="ARBA" id="ARBA00022490"/>
    </source>
</evidence>
<dbReference type="Gene3D" id="4.10.860.10">
    <property type="entry name" value="UVR domain"/>
    <property type="match status" value="1"/>
</dbReference>
<dbReference type="InterPro" id="IPR004807">
    <property type="entry name" value="UvrB"/>
</dbReference>
<proteinExistence type="inferred from homology"/>
<keyword evidence="12 13" id="KW-0742">SOS response</keyword>
<dbReference type="GO" id="GO:0009381">
    <property type="term" value="F:excinuclease ABC activity"/>
    <property type="evidence" value="ECO:0007669"/>
    <property type="project" value="UniProtKB-UniRule"/>
</dbReference>
<evidence type="ECO:0000256" key="9">
    <source>
        <dbReference type="ARBA" id="ARBA00023204"/>
    </source>
</evidence>
<evidence type="ECO:0000256" key="4">
    <source>
        <dbReference type="ARBA" id="ARBA00022741"/>
    </source>
</evidence>
<feature type="coiled-coil region" evidence="14">
    <location>
        <begin position="620"/>
        <end position="647"/>
    </location>
</feature>
<evidence type="ECO:0000256" key="10">
    <source>
        <dbReference type="ARBA" id="ARBA00026033"/>
    </source>
</evidence>
<evidence type="ECO:0000256" key="11">
    <source>
        <dbReference type="ARBA" id="ARBA00029504"/>
    </source>
</evidence>
<dbReference type="GO" id="GO:0005737">
    <property type="term" value="C:cytoplasm"/>
    <property type="evidence" value="ECO:0007669"/>
    <property type="project" value="UniProtKB-SubCell"/>
</dbReference>
<keyword evidence="4 12" id="KW-0547">Nucleotide-binding</keyword>
<dbReference type="InterPro" id="IPR024759">
    <property type="entry name" value="UvrB_YAD/RRR_dom"/>
</dbReference>
<keyword evidence="6 12" id="KW-0228">DNA excision</keyword>
<dbReference type="PROSITE" id="PS51194">
    <property type="entry name" value="HELICASE_CTER"/>
    <property type="match status" value="1"/>
</dbReference>
<dbReference type="Pfam" id="PF02151">
    <property type="entry name" value="UVR"/>
    <property type="match status" value="1"/>
</dbReference>
<name>A0A2D3NSV3_9FUSO</name>
<evidence type="ECO:0000256" key="14">
    <source>
        <dbReference type="SAM" id="Coils"/>
    </source>
</evidence>
<dbReference type="InterPro" id="IPR001650">
    <property type="entry name" value="Helicase_C-like"/>
</dbReference>
<evidence type="ECO:0000313" key="19">
    <source>
        <dbReference type="Proteomes" id="UP000230056"/>
    </source>
</evidence>
<comment type="subcellular location">
    <subcellularLocation>
        <location evidence="1 12 13">Cytoplasm</location>
    </subcellularLocation>
</comment>
<evidence type="ECO:0000259" key="17">
    <source>
        <dbReference type="PROSITE" id="PS51194"/>
    </source>
</evidence>
<dbReference type="PROSITE" id="PS50151">
    <property type="entry name" value="UVR"/>
    <property type="match status" value="1"/>
</dbReference>
<evidence type="ECO:0000256" key="5">
    <source>
        <dbReference type="ARBA" id="ARBA00022763"/>
    </source>
</evidence>
<evidence type="ECO:0000259" key="16">
    <source>
        <dbReference type="PROSITE" id="PS51192"/>
    </source>
</evidence>
<reference evidence="18 19" key="1">
    <citation type="submission" date="2017-11" db="EMBL/GenBank/DDBJ databases">
        <title>Genome sequencing of Fusobacterium periodonticum KCOM 1261.</title>
        <authorList>
            <person name="Kook J.-K."/>
            <person name="Park S.-N."/>
            <person name="Lim Y.K."/>
        </authorList>
    </citation>
    <scope>NUCLEOTIDE SEQUENCE [LARGE SCALE GENOMIC DNA]</scope>
    <source>
        <strain evidence="18 19">KCOM 1261</strain>
    </source>
</reference>
<dbReference type="SMART" id="SM00487">
    <property type="entry name" value="DEXDc"/>
    <property type="match status" value="1"/>
</dbReference>
<dbReference type="SMART" id="SM00490">
    <property type="entry name" value="HELICc"/>
    <property type="match status" value="1"/>
</dbReference>
<dbReference type="GO" id="GO:0009432">
    <property type="term" value="P:SOS response"/>
    <property type="evidence" value="ECO:0007669"/>
    <property type="project" value="UniProtKB-UniRule"/>
</dbReference>
<dbReference type="CDD" id="cd17916">
    <property type="entry name" value="DEXHc_UvrB"/>
    <property type="match status" value="1"/>
</dbReference>
<dbReference type="CDD" id="cd18790">
    <property type="entry name" value="SF2_C_UvrB"/>
    <property type="match status" value="1"/>
</dbReference>
<dbReference type="EMBL" id="CP024699">
    <property type="protein sequence ID" value="ATV58511.1"/>
    <property type="molecule type" value="Genomic_DNA"/>
</dbReference>
<dbReference type="GO" id="GO:0005524">
    <property type="term" value="F:ATP binding"/>
    <property type="evidence" value="ECO:0007669"/>
    <property type="project" value="UniProtKB-UniRule"/>
</dbReference>
<sequence>MENKLFKIHSEYKPMGDQPTAIESIVKNIERGVKDQVLLGVTGSGKTFTIANVIERLQRPALIIAPNKTLAAQLYSEYKKFFPENAVEYFVSYYDYYQPEAYIKTTDTYIEKDSSVNDEIDKLRNAATAALIHRRDVIIVASVSSIYGLGSPDTYRKMTIPIDKQTGIQRKELMKKLIALRYERNDIAFERGKFRIKGDVIDIYPSYMNNGYRLEYWGDDLEEISEINTLTGQKIKKNLERIVIYPATQYLTADDDKDRIIEEIKDDLRVEVKSFEDEKKLLEAQRLRQRTEYDLEMINEIGYCKGIENYSRYLSGKRPGETPDTLFEYFPKDFLLFIDESHITVPQVRGMYNGDRARKEALVENGFRLKAALDNRPLRFEEFREKSNQTVFISATPGDFEVEVSDNNIAEQLIRPTGIVDPEIEIRPTKNQVDDLLEEIRKRVAKKERILVTTLTKKIAEELTEYYIELGVKVKYMHSDIDTLERIEIIRALRKGEIDVIIGINLLREGLDIPEVSLVAIMEADKEGFLRSRRSLVQTIGRAARNVEGRVILYADIMTDSMKEAIIETERRRKIQKEYNAYNNIDPKSIVKEIAEDLINLDYGIEDKKFENDKKVFRSKADIEKEITKLEKKIKKLVEELDFEQAIVLRDEMLKLKELLLDF</sequence>
<dbReference type="Pfam" id="PF04851">
    <property type="entry name" value="ResIII"/>
    <property type="match status" value="1"/>
</dbReference>
<evidence type="ECO:0000313" key="18">
    <source>
        <dbReference type="EMBL" id="ATV58511.1"/>
    </source>
</evidence>
<dbReference type="SUPFAM" id="SSF46600">
    <property type="entry name" value="C-terminal UvrC-binding domain of UvrB"/>
    <property type="match status" value="1"/>
</dbReference>
<evidence type="ECO:0000256" key="2">
    <source>
        <dbReference type="ARBA" id="ARBA00008533"/>
    </source>
</evidence>
<evidence type="ECO:0000256" key="8">
    <source>
        <dbReference type="ARBA" id="ARBA00022881"/>
    </source>
</evidence>
<evidence type="ECO:0000256" key="7">
    <source>
        <dbReference type="ARBA" id="ARBA00022840"/>
    </source>
</evidence>
<dbReference type="InterPro" id="IPR041471">
    <property type="entry name" value="UvrB_inter"/>
</dbReference>
<dbReference type="Pfam" id="PF00271">
    <property type="entry name" value="Helicase_C"/>
    <property type="match status" value="1"/>
</dbReference>
<dbReference type="GO" id="GO:0016887">
    <property type="term" value="F:ATP hydrolysis activity"/>
    <property type="evidence" value="ECO:0007669"/>
    <property type="project" value="InterPro"/>
</dbReference>
<feature type="domain" description="Helicase C-terminal" evidence="17">
    <location>
        <begin position="432"/>
        <end position="598"/>
    </location>
</feature>
<comment type="domain">
    <text evidence="12">The beta-hairpin motif is involved in DNA binding.</text>
</comment>
<gene>
    <name evidence="12" type="primary">uvrB</name>
    <name evidence="18" type="ORF">CTM72_01365</name>
</gene>
<dbReference type="AlphaFoldDB" id="A0A2D3NSV3"/>
<keyword evidence="7 12" id="KW-0067">ATP-binding</keyword>
<dbReference type="InterPro" id="IPR014001">
    <property type="entry name" value="Helicase_ATP-bd"/>
</dbReference>
<evidence type="ECO:0000256" key="6">
    <source>
        <dbReference type="ARBA" id="ARBA00022769"/>
    </source>
</evidence>
<keyword evidence="9 12" id="KW-0234">DNA repair</keyword>
<dbReference type="GO" id="GO:0006289">
    <property type="term" value="P:nucleotide-excision repair"/>
    <property type="evidence" value="ECO:0007669"/>
    <property type="project" value="UniProtKB-UniRule"/>
</dbReference>
<dbReference type="InterPro" id="IPR001943">
    <property type="entry name" value="UVR_dom"/>
</dbReference>
<feature type="coiled-coil region" evidence="14">
    <location>
        <begin position="265"/>
        <end position="292"/>
    </location>
</feature>
<dbReference type="InterPro" id="IPR036876">
    <property type="entry name" value="UVR_dom_sf"/>
</dbReference>
<feature type="binding site" evidence="12">
    <location>
        <begin position="40"/>
        <end position="47"/>
    </location>
    <ligand>
        <name>ATP</name>
        <dbReference type="ChEBI" id="CHEBI:30616"/>
    </ligand>
</feature>
<dbReference type="Pfam" id="PF17757">
    <property type="entry name" value="UvrB_inter"/>
    <property type="match status" value="1"/>
</dbReference>
<comment type="similarity">
    <text evidence="2 12 13">Belongs to the UvrB family.</text>
</comment>
<comment type="function">
    <text evidence="12">The UvrABC repair system catalyzes the recognition and processing of DNA lesions. A damage recognition complex composed of 2 UvrA and 2 UvrB subunits scans DNA for abnormalities. Upon binding of the UvrA(2)B(2) complex to a putative damaged site, the DNA wraps around one UvrB monomer. DNA wrap is dependent on ATP binding by UvrB and probably causes local melting of the DNA helix, facilitating insertion of UvrB beta-hairpin between the DNA strands. Then UvrB probes one DNA strand for the presence of a lesion. If a lesion is found the UvrA subunits dissociate and the UvrB-DNA preincision complex is formed. This complex is subsequently bound by UvrC and the second UvrB is released. If no lesion is found, the DNA wraps around the other UvrB subunit that will check the other stand for damage.</text>
</comment>
<keyword evidence="5 12" id="KW-0227">DNA damage</keyword>
<dbReference type="GO" id="GO:0003677">
    <property type="term" value="F:DNA binding"/>
    <property type="evidence" value="ECO:0007669"/>
    <property type="project" value="UniProtKB-UniRule"/>
</dbReference>
<feature type="short sequence motif" description="Beta-hairpin" evidence="12">
    <location>
        <begin position="93"/>
        <end position="116"/>
    </location>
</feature>
<dbReference type="SUPFAM" id="SSF52540">
    <property type="entry name" value="P-loop containing nucleoside triphosphate hydrolases"/>
    <property type="match status" value="2"/>
</dbReference>
<dbReference type="HAMAP" id="MF_00204">
    <property type="entry name" value="UvrB"/>
    <property type="match status" value="1"/>
</dbReference>
<dbReference type="PANTHER" id="PTHR24029">
    <property type="entry name" value="UVRABC SYSTEM PROTEIN B"/>
    <property type="match status" value="1"/>
</dbReference>
<keyword evidence="14" id="KW-0175">Coiled coil</keyword>